<accession>A0AA44KQY1</accession>
<reference evidence="2 3" key="1">
    <citation type="submission" date="2016-06" db="EMBL/GenBank/DDBJ databases">
        <title>First insights into the genetic diversity and population structure of in the Bacillus cereus group bacteria from diverse marine environments.</title>
        <authorList>
            <person name="Liu Y."/>
            <person name="Lai Q."/>
            <person name="Shao Z."/>
        </authorList>
    </citation>
    <scope>NUCLEOTIDE SEQUENCE [LARGE SCALE GENOMIC DNA]</scope>
    <source>
        <strain evidence="2 3">TD42</strain>
    </source>
</reference>
<proteinExistence type="predicted"/>
<dbReference type="AlphaFoldDB" id="A0AA44KQY1"/>
<sequence length="385" mass="44682">MQHVKQLLRNSLHFFFSKRIRKFSAYNLSKKTNAFICIAIYMYIGTKIISILFNPKEFYGLWFVNMSWLMVMLLYLYFAKNIYFEMKQEHQKVKELTFFSLFDSHKELPYRRYIYKCYTKILYSLLISASSFNSLLQINASISSSFSDLISNVMQMILLLSAVTVTSLYLALQWTNILMTILLILSSVITGTIISTSLLSTIGSLTHFDLLNNFSIILTIFIGIIVQMGIVWIRPPYQLSRTENAFFISNSMIATTLLLLVIFIQDVSVLLGEEMNFNMSDFKTNLEKKAQLALLPYTIGATINFMYIKLKSNRIAQKAEMNMLEVIYLLEENDIDRLSPTQKQTIVTKIKKCVYYGGTSFRLLLLTNPETKQFIKKMKLDERTS</sequence>
<feature type="transmembrane region" description="Helical" evidence="1">
    <location>
        <begin position="214"/>
        <end position="233"/>
    </location>
</feature>
<name>A0AA44KQY1_9BACI</name>
<dbReference type="Proteomes" id="UP000183185">
    <property type="component" value="Unassembled WGS sequence"/>
</dbReference>
<keyword evidence="1" id="KW-0472">Membrane</keyword>
<feature type="transmembrane region" description="Helical" evidence="1">
    <location>
        <begin position="32"/>
        <end position="53"/>
    </location>
</feature>
<protein>
    <submittedName>
        <fullName evidence="2">Uncharacterized protein</fullName>
    </submittedName>
</protein>
<evidence type="ECO:0000313" key="2">
    <source>
        <dbReference type="EMBL" id="OJE35354.1"/>
    </source>
</evidence>
<feature type="transmembrane region" description="Helical" evidence="1">
    <location>
        <begin position="245"/>
        <end position="270"/>
    </location>
</feature>
<organism evidence="2 3">
    <name type="scientific">Bacillus proteolyticus</name>
    <dbReference type="NCBI Taxonomy" id="2026192"/>
    <lineage>
        <taxon>Bacteria</taxon>
        <taxon>Bacillati</taxon>
        <taxon>Bacillota</taxon>
        <taxon>Bacilli</taxon>
        <taxon>Bacillales</taxon>
        <taxon>Bacillaceae</taxon>
        <taxon>Bacillus</taxon>
        <taxon>Bacillus cereus group</taxon>
    </lineage>
</organism>
<gene>
    <name evidence="2" type="ORF">BAQ49_17805</name>
</gene>
<feature type="transmembrane region" description="Helical" evidence="1">
    <location>
        <begin position="179"/>
        <end position="202"/>
    </location>
</feature>
<feature type="transmembrane region" description="Helical" evidence="1">
    <location>
        <begin position="121"/>
        <end position="140"/>
    </location>
</feature>
<dbReference type="EMBL" id="MACH01000157">
    <property type="protein sequence ID" value="OJE35354.1"/>
    <property type="molecule type" value="Genomic_DNA"/>
</dbReference>
<feature type="transmembrane region" description="Helical" evidence="1">
    <location>
        <begin position="59"/>
        <end position="78"/>
    </location>
</feature>
<feature type="transmembrane region" description="Helical" evidence="1">
    <location>
        <begin position="290"/>
        <end position="308"/>
    </location>
</feature>
<comment type="caution">
    <text evidence="2">The sequence shown here is derived from an EMBL/GenBank/DDBJ whole genome shotgun (WGS) entry which is preliminary data.</text>
</comment>
<keyword evidence="1" id="KW-0812">Transmembrane</keyword>
<keyword evidence="1" id="KW-1133">Transmembrane helix</keyword>
<evidence type="ECO:0000313" key="3">
    <source>
        <dbReference type="Proteomes" id="UP000183185"/>
    </source>
</evidence>
<feature type="transmembrane region" description="Helical" evidence="1">
    <location>
        <begin position="152"/>
        <end position="172"/>
    </location>
</feature>
<dbReference type="RefSeq" id="WP_071748052.1">
    <property type="nucleotide sequence ID" value="NZ_MACH01000157.1"/>
</dbReference>
<evidence type="ECO:0000256" key="1">
    <source>
        <dbReference type="SAM" id="Phobius"/>
    </source>
</evidence>